<dbReference type="PANTHER" id="PTHR31707">
    <property type="entry name" value="PECTINESTERASE"/>
    <property type="match status" value="1"/>
</dbReference>
<evidence type="ECO:0000256" key="9">
    <source>
        <dbReference type="ARBA" id="ARBA00023085"/>
    </source>
</evidence>
<evidence type="ECO:0000256" key="8">
    <source>
        <dbReference type="ARBA" id="ARBA00022801"/>
    </source>
</evidence>
<keyword evidence="8 13" id="KW-0378">Hydrolase</keyword>
<dbReference type="Pfam" id="PF01095">
    <property type="entry name" value="Pectinesterase"/>
    <property type="match status" value="1"/>
</dbReference>
<dbReference type="SUPFAM" id="SSF51126">
    <property type="entry name" value="Pectin lyase-like"/>
    <property type="match status" value="1"/>
</dbReference>
<dbReference type="Pfam" id="PF04043">
    <property type="entry name" value="PMEI"/>
    <property type="match status" value="1"/>
</dbReference>
<dbReference type="AlphaFoldDB" id="A0AAV6YD38"/>
<dbReference type="SMART" id="SM00856">
    <property type="entry name" value="PMEI"/>
    <property type="match status" value="1"/>
</dbReference>
<name>A0AAV6YD38_9LAMI</name>
<evidence type="ECO:0000259" key="14">
    <source>
        <dbReference type="SMART" id="SM00856"/>
    </source>
</evidence>
<keyword evidence="16" id="KW-1185">Reference proteome</keyword>
<evidence type="ECO:0000256" key="10">
    <source>
        <dbReference type="ARBA" id="ARBA00023316"/>
    </source>
</evidence>
<evidence type="ECO:0000256" key="6">
    <source>
        <dbReference type="ARBA" id="ARBA00022512"/>
    </source>
</evidence>
<protein>
    <recommendedName>
        <fullName evidence="5 13">Pectinesterase</fullName>
        <ecNumber evidence="5 13">3.1.1.11</ecNumber>
    </recommendedName>
</protein>
<comment type="similarity">
    <text evidence="4">In the C-terminal section; belongs to the pectinesterase family.</text>
</comment>
<organism evidence="15 16">
    <name type="scientific">Buddleja alternifolia</name>
    <dbReference type="NCBI Taxonomy" id="168488"/>
    <lineage>
        <taxon>Eukaryota</taxon>
        <taxon>Viridiplantae</taxon>
        <taxon>Streptophyta</taxon>
        <taxon>Embryophyta</taxon>
        <taxon>Tracheophyta</taxon>
        <taxon>Spermatophyta</taxon>
        <taxon>Magnoliopsida</taxon>
        <taxon>eudicotyledons</taxon>
        <taxon>Gunneridae</taxon>
        <taxon>Pentapetalae</taxon>
        <taxon>asterids</taxon>
        <taxon>lamiids</taxon>
        <taxon>Lamiales</taxon>
        <taxon>Scrophulariaceae</taxon>
        <taxon>Buddlejeae</taxon>
        <taxon>Buddleja</taxon>
    </lineage>
</organism>
<dbReference type="Gene3D" id="1.20.140.40">
    <property type="entry name" value="Invertase/pectin methylesterase inhibitor family protein"/>
    <property type="match status" value="1"/>
</dbReference>
<keyword evidence="13" id="KW-0732">Signal</keyword>
<dbReference type="InterPro" id="IPR033131">
    <property type="entry name" value="Pectinesterase_Asp_AS"/>
</dbReference>
<dbReference type="InterPro" id="IPR006501">
    <property type="entry name" value="Pectinesterase_inhib_dom"/>
</dbReference>
<dbReference type="GO" id="GO:0042545">
    <property type="term" value="P:cell wall modification"/>
    <property type="evidence" value="ECO:0007669"/>
    <property type="project" value="UniProtKB-UniRule"/>
</dbReference>
<reference evidence="15" key="1">
    <citation type="submission" date="2019-10" db="EMBL/GenBank/DDBJ databases">
        <authorList>
            <person name="Zhang R."/>
            <person name="Pan Y."/>
            <person name="Wang J."/>
            <person name="Ma R."/>
            <person name="Yu S."/>
        </authorList>
    </citation>
    <scope>NUCLEOTIDE SEQUENCE</scope>
    <source>
        <strain evidence="15">LA-IB0</strain>
        <tissue evidence="15">Leaf</tissue>
    </source>
</reference>
<evidence type="ECO:0000256" key="11">
    <source>
        <dbReference type="ARBA" id="ARBA00047928"/>
    </source>
</evidence>
<evidence type="ECO:0000313" key="16">
    <source>
        <dbReference type="Proteomes" id="UP000826271"/>
    </source>
</evidence>
<dbReference type="FunFam" id="2.160.20.10:FF:000001">
    <property type="entry name" value="Pectinesterase"/>
    <property type="match status" value="1"/>
</dbReference>
<evidence type="ECO:0000256" key="3">
    <source>
        <dbReference type="ARBA" id="ARBA00006027"/>
    </source>
</evidence>
<dbReference type="GO" id="GO:0045490">
    <property type="term" value="P:pectin catabolic process"/>
    <property type="evidence" value="ECO:0007669"/>
    <property type="project" value="UniProtKB-UniRule"/>
</dbReference>
<proteinExistence type="inferred from homology"/>
<dbReference type="GO" id="GO:0030599">
    <property type="term" value="F:pectinesterase activity"/>
    <property type="evidence" value="ECO:0007669"/>
    <property type="project" value="UniProtKB-UniRule"/>
</dbReference>
<evidence type="ECO:0000256" key="5">
    <source>
        <dbReference type="ARBA" id="ARBA00013229"/>
    </source>
</evidence>
<feature type="active site" evidence="12">
    <location>
        <position position="391"/>
    </location>
</feature>
<dbReference type="EMBL" id="WHWC01000001">
    <property type="protein sequence ID" value="KAG8391062.1"/>
    <property type="molecule type" value="Genomic_DNA"/>
</dbReference>
<gene>
    <name evidence="15" type="ORF">BUALT_Bualt01G0148800</name>
</gene>
<comment type="catalytic activity">
    <reaction evidence="11 13">
        <text>[(1-&gt;4)-alpha-D-galacturonosyl methyl ester](n) + n H2O = [(1-&gt;4)-alpha-D-galacturonosyl](n) + n methanol + n H(+)</text>
        <dbReference type="Rhea" id="RHEA:22380"/>
        <dbReference type="Rhea" id="RHEA-COMP:14570"/>
        <dbReference type="Rhea" id="RHEA-COMP:14573"/>
        <dbReference type="ChEBI" id="CHEBI:15377"/>
        <dbReference type="ChEBI" id="CHEBI:15378"/>
        <dbReference type="ChEBI" id="CHEBI:17790"/>
        <dbReference type="ChEBI" id="CHEBI:140522"/>
        <dbReference type="ChEBI" id="CHEBI:140523"/>
        <dbReference type="EC" id="3.1.1.11"/>
    </reaction>
</comment>
<comment type="similarity">
    <text evidence="3">In the N-terminal section; belongs to the PMEI family.</text>
</comment>
<evidence type="ECO:0000256" key="2">
    <source>
        <dbReference type="ARBA" id="ARBA00005184"/>
    </source>
</evidence>
<dbReference type="PROSITE" id="PS00503">
    <property type="entry name" value="PECTINESTERASE_2"/>
    <property type="match status" value="1"/>
</dbReference>
<feature type="signal peptide" evidence="13">
    <location>
        <begin position="1"/>
        <end position="24"/>
    </location>
</feature>
<keyword evidence="10" id="KW-0961">Cell wall biogenesis/degradation</keyword>
<dbReference type="InterPro" id="IPR000070">
    <property type="entry name" value="Pectinesterase_cat"/>
</dbReference>
<dbReference type="GO" id="GO:0004857">
    <property type="term" value="F:enzyme inhibitor activity"/>
    <property type="evidence" value="ECO:0007669"/>
    <property type="project" value="InterPro"/>
</dbReference>
<evidence type="ECO:0000313" key="15">
    <source>
        <dbReference type="EMBL" id="KAG8391062.1"/>
    </source>
</evidence>
<evidence type="ECO:0000256" key="12">
    <source>
        <dbReference type="PROSITE-ProRule" id="PRU10040"/>
    </source>
</evidence>
<comment type="pathway">
    <text evidence="2 13">Glycan metabolism; pectin degradation; 2-dehydro-3-deoxy-D-gluconate from pectin: step 1/5.</text>
</comment>
<dbReference type="InterPro" id="IPR011050">
    <property type="entry name" value="Pectin_lyase_fold/virulence"/>
</dbReference>
<comment type="subcellular location">
    <subcellularLocation>
        <location evidence="1">Secreted</location>
        <location evidence="1">Cell wall</location>
    </subcellularLocation>
</comment>
<evidence type="ECO:0000256" key="13">
    <source>
        <dbReference type="RuleBase" id="RU000589"/>
    </source>
</evidence>
<feature type="chain" id="PRO_5043091893" description="Pectinesterase" evidence="13">
    <location>
        <begin position="25"/>
        <end position="558"/>
    </location>
</feature>
<dbReference type="Proteomes" id="UP000826271">
    <property type="component" value="Unassembled WGS sequence"/>
</dbReference>
<comment type="caution">
    <text evidence="15">The sequence shown here is derived from an EMBL/GenBank/DDBJ whole genome shotgun (WGS) entry which is preliminary data.</text>
</comment>
<dbReference type="InterPro" id="IPR012334">
    <property type="entry name" value="Pectin_lyas_fold"/>
</dbReference>
<dbReference type="Gene3D" id="2.160.20.10">
    <property type="entry name" value="Single-stranded right-handed beta-helix, Pectin lyase-like"/>
    <property type="match status" value="1"/>
</dbReference>
<keyword evidence="6" id="KW-0134">Cell wall</keyword>
<sequence length="558" mass="61607">MANTVCGLLFPLLITLSIAPPLSGEAPPSTAACKSTLYPKLCRSMLSTIRRSPSNSDNFSIKQCLKRANNLSDIISHFLGSNKKQKLLMSYGEINALNDCQQLQELSIDYLELICSELKSASNMSDGVVGRVQSLLSAVVTNQQTCFDGLADAGSGIAAALGGAVGDAGEMYSVALGLVTHALSRGRRSKTKRGRGLMNMMEWDYWAPPPMTSLLNQESPRSGRFLEELLDGGIHVNQSVTVNLYGGGDFSSLNDAIDFAPNNSVIDDGYFVIYAKQGYYEEYVVVPRHKKNIMLIGDGINTTVISGNRSVIDGWTTFNSATFVVYGERFVAINITFQNRAGPEKHQAVAVRNNADLSTFYRCSFEGYQDTLYVHSLRQFYRECYIYGTVDFIFGNAAAVFQNCNLVARKPMANQKIAFTAQGRTDPNQSTGISIQNCTIEAAPDLAIDFNNLNSSSSFTYLGRPWKGYSRTVYMQSYIGEFINPVGWLEWNGTKGLDTLYYGEYENYGPGANTSMRVEWPGYTLMNATQAFNFTVYNFTMGDTWLPYTTIPFSEGLQ</sequence>
<keyword evidence="7" id="KW-0964">Secreted</keyword>
<dbReference type="SUPFAM" id="SSF101148">
    <property type="entry name" value="Plant invertase/pectin methylesterase inhibitor"/>
    <property type="match status" value="1"/>
</dbReference>
<evidence type="ECO:0000256" key="1">
    <source>
        <dbReference type="ARBA" id="ARBA00004191"/>
    </source>
</evidence>
<feature type="domain" description="Pectinesterase inhibitor" evidence="14">
    <location>
        <begin position="24"/>
        <end position="178"/>
    </location>
</feature>
<accession>A0AAV6YD38</accession>
<evidence type="ECO:0000256" key="4">
    <source>
        <dbReference type="ARBA" id="ARBA00007786"/>
    </source>
</evidence>
<keyword evidence="9 13" id="KW-0063">Aspartyl esterase</keyword>
<dbReference type="CDD" id="cd15798">
    <property type="entry name" value="PMEI-like_3"/>
    <property type="match status" value="1"/>
</dbReference>
<evidence type="ECO:0000256" key="7">
    <source>
        <dbReference type="ARBA" id="ARBA00022525"/>
    </source>
</evidence>
<dbReference type="InterPro" id="IPR035513">
    <property type="entry name" value="Invertase/methylesterase_inhib"/>
</dbReference>
<dbReference type="EC" id="3.1.1.11" evidence="5 13"/>